<dbReference type="AlphaFoldDB" id="A0A1M5R8R8"/>
<evidence type="ECO:0008006" key="4">
    <source>
        <dbReference type="Google" id="ProtNLM"/>
    </source>
</evidence>
<dbReference type="OrthoDB" id="7356072at2"/>
<dbReference type="Proteomes" id="UP000184268">
    <property type="component" value="Unassembled WGS sequence"/>
</dbReference>
<evidence type="ECO:0000256" key="1">
    <source>
        <dbReference type="SAM" id="Phobius"/>
    </source>
</evidence>
<dbReference type="PANTHER" id="PTHR34205">
    <property type="entry name" value="TRANSMEMBRANE PROTEIN"/>
    <property type="match status" value="1"/>
</dbReference>
<gene>
    <name evidence="2" type="ORF">SAMN02745129_1522</name>
</gene>
<dbReference type="PANTHER" id="PTHR34205:SF2">
    <property type="entry name" value="DUF962 DOMAIN-CONTAINING PROTEIN"/>
    <property type="match status" value="1"/>
</dbReference>
<feature type="transmembrane region" description="Helical" evidence="1">
    <location>
        <begin position="26"/>
        <end position="44"/>
    </location>
</feature>
<keyword evidence="1" id="KW-0812">Transmembrane</keyword>
<dbReference type="STRING" id="299255.SAMN02745129_1522"/>
<organism evidence="2 3">
    <name type="scientific">Ferrimonas marina</name>
    <dbReference type="NCBI Taxonomy" id="299255"/>
    <lineage>
        <taxon>Bacteria</taxon>
        <taxon>Pseudomonadati</taxon>
        <taxon>Pseudomonadota</taxon>
        <taxon>Gammaproteobacteria</taxon>
        <taxon>Alteromonadales</taxon>
        <taxon>Ferrimonadaceae</taxon>
        <taxon>Ferrimonas</taxon>
    </lineage>
</organism>
<keyword evidence="1" id="KW-1133">Transmembrane helix</keyword>
<keyword evidence="3" id="KW-1185">Reference proteome</keyword>
<dbReference type="RefSeq" id="WP_067657647.1">
    <property type="nucleotide sequence ID" value="NZ_FQXG01000002.1"/>
</dbReference>
<evidence type="ECO:0000313" key="2">
    <source>
        <dbReference type="EMBL" id="SHH22490.1"/>
    </source>
</evidence>
<dbReference type="Pfam" id="PF06127">
    <property type="entry name" value="Mpo1-like"/>
    <property type="match status" value="1"/>
</dbReference>
<evidence type="ECO:0000313" key="3">
    <source>
        <dbReference type="Proteomes" id="UP000184268"/>
    </source>
</evidence>
<dbReference type="InterPro" id="IPR009305">
    <property type="entry name" value="Mpo1-like"/>
</dbReference>
<reference evidence="2 3" key="1">
    <citation type="submission" date="2016-11" db="EMBL/GenBank/DDBJ databases">
        <authorList>
            <person name="Jaros S."/>
            <person name="Januszkiewicz K."/>
            <person name="Wedrychowicz H."/>
        </authorList>
    </citation>
    <scope>NUCLEOTIDE SEQUENCE [LARGE SCALE GENOMIC DNA]</scope>
    <source>
        <strain evidence="2 3">DSM 16917</strain>
    </source>
</reference>
<proteinExistence type="predicted"/>
<protein>
    <recommendedName>
        <fullName evidence="4">DUF962 domain-containing protein</fullName>
    </recommendedName>
</protein>
<dbReference type="EMBL" id="FQXG01000002">
    <property type="protein sequence ID" value="SHH22490.1"/>
    <property type="molecule type" value="Genomic_DNA"/>
</dbReference>
<accession>A0A1M5R8R8</accession>
<name>A0A1M5R8R8_9GAMM</name>
<keyword evidence="1" id="KW-0472">Membrane</keyword>
<sequence length="116" mass="13529">MAKPFNRYSEFYLYYLSEHQDPRCRALHYIGSFLVLGELAWLTVSGLWGYWWILPLTGYGFAWLGHFRFEHNKPATFKYPVYSLISDWVMLKDWLTGQLPAKLERAASLSSAGQQG</sequence>